<organism evidence="1 2">
    <name type="scientific">Adhaeribacter aerolatus</name>
    <dbReference type="NCBI Taxonomy" id="670289"/>
    <lineage>
        <taxon>Bacteria</taxon>
        <taxon>Pseudomonadati</taxon>
        <taxon>Bacteroidota</taxon>
        <taxon>Cytophagia</taxon>
        <taxon>Cytophagales</taxon>
        <taxon>Hymenobacteraceae</taxon>
        <taxon>Adhaeribacter</taxon>
    </lineage>
</organism>
<keyword evidence="2" id="KW-1185">Reference proteome</keyword>
<dbReference type="RefSeq" id="WP_146898362.1">
    <property type="nucleotide sequence ID" value="NZ_BJYS01000020.1"/>
</dbReference>
<dbReference type="AlphaFoldDB" id="A0A512AZF0"/>
<dbReference type="OrthoDB" id="672279at2"/>
<name>A0A512AZF0_9BACT</name>
<reference evidence="1 2" key="1">
    <citation type="submission" date="2019-07" db="EMBL/GenBank/DDBJ databases">
        <title>Whole genome shotgun sequence of Adhaeribacter aerolatus NBRC 106133.</title>
        <authorList>
            <person name="Hosoyama A."/>
            <person name="Uohara A."/>
            <person name="Ohji S."/>
            <person name="Ichikawa N."/>
        </authorList>
    </citation>
    <scope>NUCLEOTIDE SEQUENCE [LARGE SCALE GENOMIC DNA]</scope>
    <source>
        <strain evidence="1 2">NBRC 106133</strain>
    </source>
</reference>
<accession>A0A512AZF0</accession>
<gene>
    <name evidence="1" type="ORF">AAE02nite_27440</name>
</gene>
<dbReference type="Proteomes" id="UP000321532">
    <property type="component" value="Unassembled WGS sequence"/>
</dbReference>
<sequence>MNRTVFVFFIGVFLAFSGCKQIDKLLTFNINRSQTITVPKEAVIPNLGVLGPPVVISADTKEEFRRQNTAAELVKDVVVTKIVMNVESPANEDFGFLKEVELLLAADNLPEVSIAYLKNIPADAGKTLELTSNNVKLDKYIKAPSITLRTRGTADEVVLNDVTVKVDITFRVTADPL</sequence>
<dbReference type="PROSITE" id="PS51257">
    <property type="entry name" value="PROKAR_LIPOPROTEIN"/>
    <property type="match status" value="1"/>
</dbReference>
<comment type="caution">
    <text evidence="1">The sequence shown here is derived from an EMBL/GenBank/DDBJ whole genome shotgun (WGS) entry which is preliminary data.</text>
</comment>
<evidence type="ECO:0000313" key="2">
    <source>
        <dbReference type="Proteomes" id="UP000321532"/>
    </source>
</evidence>
<protein>
    <submittedName>
        <fullName evidence="1">Uncharacterized protein</fullName>
    </submittedName>
</protein>
<proteinExistence type="predicted"/>
<evidence type="ECO:0000313" key="1">
    <source>
        <dbReference type="EMBL" id="GEO05080.1"/>
    </source>
</evidence>
<dbReference type="EMBL" id="BJYS01000020">
    <property type="protein sequence ID" value="GEO05080.1"/>
    <property type="molecule type" value="Genomic_DNA"/>
</dbReference>